<organism evidence="2 3">
    <name type="scientific">Candidatus Nephthysia bennettiae</name>
    <dbReference type="NCBI Taxonomy" id="3127016"/>
    <lineage>
        <taxon>Bacteria</taxon>
        <taxon>Bacillati</taxon>
        <taxon>Candidatus Dormiibacterota</taxon>
        <taxon>Candidatus Dormibacteria</taxon>
        <taxon>Candidatus Dormibacterales</taxon>
        <taxon>Candidatus Dormibacteraceae</taxon>
        <taxon>Candidatus Nephthysia</taxon>
    </lineage>
</organism>
<feature type="region of interest" description="Disordered" evidence="1">
    <location>
        <begin position="273"/>
        <end position="294"/>
    </location>
</feature>
<reference evidence="2" key="1">
    <citation type="submission" date="2020-10" db="EMBL/GenBank/DDBJ databases">
        <title>Ca. Dormibacterota MAGs.</title>
        <authorList>
            <person name="Montgomery K."/>
        </authorList>
    </citation>
    <scope>NUCLEOTIDE SEQUENCE [LARGE SCALE GENOMIC DNA]</scope>
    <source>
        <strain evidence="2">SC8812_S17_10</strain>
    </source>
</reference>
<evidence type="ECO:0000313" key="3">
    <source>
        <dbReference type="Proteomes" id="UP000612893"/>
    </source>
</evidence>
<dbReference type="Proteomes" id="UP000612893">
    <property type="component" value="Unassembled WGS sequence"/>
</dbReference>
<accession>A0A934KE52</accession>
<sequence>MGKVVTLFGGGGTGHLLSLRELRLSTGLAPRPFAAALGAEAGEPMPTSVYLAYEGDEEPPPSIVRAARRVAQRLRRGPRPEQIVAGGALEVSPAPRTAPVAAMASLDGLPPRPLGPDEPANHDYVANIRDAIHQLVNIEMKLGSDELAPLALRYLRAARRRLDQRQYELSVEGELQAAHTELAEIAAWLLHDAGRQDAARQAGYEALHLARLAGSPQQLDLFILGNLASRRALARETLNPVFEAASSMATGVTFTIASGRRLARLPADCRLRGRSHRPGTLTEGGPLNGDRSLTGRRNVLGTTRAWWPHL</sequence>
<protein>
    <submittedName>
        <fullName evidence="2">Uncharacterized protein</fullName>
    </submittedName>
</protein>
<gene>
    <name evidence="2" type="ORF">JF922_25080</name>
</gene>
<name>A0A934KE52_9BACT</name>
<proteinExistence type="predicted"/>
<dbReference type="RefSeq" id="WP_338205535.1">
    <property type="nucleotide sequence ID" value="NZ_JAEKNR010000242.1"/>
</dbReference>
<keyword evidence="3" id="KW-1185">Reference proteome</keyword>
<comment type="caution">
    <text evidence="2">The sequence shown here is derived from an EMBL/GenBank/DDBJ whole genome shotgun (WGS) entry which is preliminary data.</text>
</comment>
<dbReference type="EMBL" id="JAEKNR010000242">
    <property type="protein sequence ID" value="MBJ7601333.1"/>
    <property type="molecule type" value="Genomic_DNA"/>
</dbReference>
<evidence type="ECO:0000313" key="2">
    <source>
        <dbReference type="EMBL" id="MBJ7601333.1"/>
    </source>
</evidence>
<dbReference type="AlphaFoldDB" id="A0A934KE52"/>
<evidence type="ECO:0000256" key="1">
    <source>
        <dbReference type="SAM" id="MobiDB-lite"/>
    </source>
</evidence>